<gene>
    <name evidence="1" type="ORF">EUBHAL_02741</name>
</gene>
<dbReference type="EMBL" id="ACEP01000122">
    <property type="protein sequence ID" value="EEG35424.1"/>
    <property type="molecule type" value="Genomic_DNA"/>
</dbReference>
<proteinExistence type="predicted"/>
<organism evidence="1 2">
    <name type="scientific">Anaerobutyricum hallii DSM 3353</name>
    <dbReference type="NCBI Taxonomy" id="411469"/>
    <lineage>
        <taxon>Bacteria</taxon>
        <taxon>Bacillati</taxon>
        <taxon>Bacillota</taxon>
        <taxon>Clostridia</taxon>
        <taxon>Lachnospirales</taxon>
        <taxon>Lachnospiraceae</taxon>
        <taxon>Anaerobutyricum</taxon>
    </lineage>
</organism>
<dbReference type="AlphaFoldDB" id="C0EZ82"/>
<accession>C0EZ82</accession>
<name>C0EZ82_9FIRM</name>
<evidence type="ECO:0000313" key="2">
    <source>
        <dbReference type="Proteomes" id="UP000003174"/>
    </source>
</evidence>
<dbReference type="eggNOG" id="ENOG5033E7U">
    <property type="taxonomic scope" value="Bacteria"/>
</dbReference>
<dbReference type="Proteomes" id="UP000003174">
    <property type="component" value="Unassembled WGS sequence"/>
</dbReference>
<sequence length="91" mass="10660">MRLAENQPRKQAQERLREYILKKGGFIMKSSKKTYQEVAEACSKYQPVSEEYGFKNSSCECNTPSCLNCTHFTDQEHCDLDLYDQIVERIK</sequence>
<reference evidence="1 2" key="1">
    <citation type="submission" date="2009-01" db="EMBL/GenBank/DDBJ databases">
        <authorList>
            <person name="Fulton L."/>
            <person name="Clifton S."/>
            <person name="Fulton B."/>
            <person name="Xu J."/>
            <person name="Minx P."/>
            <person name="Pepin K.H."/>
            <person name="Johnson M."/>
            <person name="Bhonagiri V."/>
            <person name="Nash W.E."/>
            <person name="Mardis E.R."/>
            <person name="Wilson R.K."/>
        </authorList>
    </citation>
    <scope>NUCLEOTIDE SEQUENCE [LARGE SCALE GENOMIC DNA]</scope>
    <source>
        <strain evidence="1 2">DSM 3353</strain>
    </source>
</reference>
<reference evidence="1 2" key="2">
    <citation type="submission" date="2009-02" db="EMBL/GenBank/DDBJ databases">
        <title>Draft genome sequence of Eubacterium hallii (DSM 3353).</title>
        <authorList>
            <person name="Sudarsanam P."/>
            <person name="Ley R."/>
            <person name="Guruge J."/>
            <person name="Turnbaugh P.J."/>
            <person name="Mahowald M."/>
            <person name="Liep D."/>
            <person name="Gordon J."/>
        </authorList>
    </citation>
    <scope>NUCLEOTIDE SEQUENCE [LARGE SCALE GENOMIC DNA]</scope>
    <source>
        <strain evidence="1 2">DSM 3353</strain>
    </source>
</reference>
<comment type="caution">
    <text evidence="1">The sequence shown here is derived from an EMBL/GenBank/DDBJ whole genome shotgun (WGS) entry which is preliminary data.</text>
</comment>
<protein>
    <submittedName>
        <fullName evidence="1">Uncharacterized protein</fullName>
    </submittedName>
</protein>
<evidence type="ECO:0000313" key="1">
    <source>
        <dbReference type="EMBL" id="EEG35424.1"/>
    </source>
</evidence>